<feature type="binding site" description="in other chain" evidence="7">
    <location>
        <position position="247"/>
    </location>
    <ligand>
        <name>IMP</name>
        <dbReference type="ChEBI" id="CHEBI:58053"/>
        <note>ligand shared between dimeric partners</note>
    </ligand>
</feature>
<dbReference type="Proteomes" id="UP000033115">
    <property type="component" value="Chromosome"/>
</dbReference>
<keyword evidence="1 7" id="KW-0436">Ligase</keyword>
<name>A0A0E3JMD8_CLOSL</name>
<dbReference type="GO" id="GO:0046040">
    <property type="term" value="P:IMP metabolic process"/>
    <property type="evidence" value="ECO:0007669"/>
    <property type="project" value="TreeGrafter"/>
</dbReference>
<evidence type="ECO:0000256" key="7">
    <source>
        <dbReference type="HAMAP-Rule" id="MF_00011"/>
    </source>
</evidence>
<dbReference type="KEGG" id="csq:CSCA_0804"/>
<dbReference type="GO" id="GO:0000287">
    <property type="term" value="F:magnesium ion binding"/>
    <property type="evidence" value="ECO:0007669"/>
    <property type="project" value="UniProtKB-UniRule"/>
</dbReference>
<feature type="binding site" evidence="7">
    <location>
        <position position="14"/>
    </location>
    <ligand>
        <name>Mg(2+)</name>
        <dbReference type="ChEBI" id="CHEBI:18420"/>
    </ligand>
</feature>
<feature type="binding site" evidence="7">
    <location>
        <position position="43"/>
    </location>
    <ligand>
        <name>Mg(2+)</name>
        <dbReference type="ChEBI" id="CHEBI:18420"/>
    </ligand>
</feature>
<feature type="binding site" evidence="7">
    <location>
        <begin position="13"/>
        <end position="19"/>
    </location>
    <ligand>
        <name>GTP</name>
        <dbReference type="ChEBI" id="CHEBI:37565"/>
    </ligand>
</feature>
<evidence type="ECO:0000313" key="8">
    <source>
        <dbReference type="EMBL" id="AKA67929.1"/>
    </source>
</evidence>
<keyword evidence="4 7" id="KW-0658">Purine biosynthesis</keyword>
<dbReference type="HOGENOM" id="CLU_029848_4_0_9"/>
<sequence length="404" mass="45719">MKNIKVVIGANFGDEGKGLMTDYLSSTLNNGIVVRFNGGAQAGHTVVTPNGGRHVFGHFGSGSFLGLPTYLSRFFVVNPITYIKELNSLKSKNVKPTVFIDKDCYVTTPYDMMINQIAEMVRGRNKHGSCGLGFNETIQRSISKNCFKLTVKDLKNETLVRKVLKNIKDLYLQKRLMELGIDNIPDMFLDIISSKEIIENYLLDIKNMLHTITVTNLKILNSYDDVLFEGAQGLLLDQNHEFFPHVTRSNTGMKNVSELIKEVGYSMENVEIVYATRAYMTRHGAGPFPNELEAKPYEKIEDLTNVPNPYQDTLRFGLLDLDLLSKTIQNDLLNVKGLKYKIKISISCLDQLDEKIDYYYNSNKMKTSVGNFIKNVFKAIDVSEGYLSYGDSRETIKNIIYSLN</sequence>
<evidence type="ECO:0000256" key="3">
    <source>
        <dbReference type="ARBA" id="ARBA00022741"/>
    </source>
</evidence>
<dbReference type="PANTHER" id="PTHR11846:SF0">
    <property type="entry name" value="ADENYLOSUCCINATE SYNTHETASE"/>
    <property type="match status" value="1"/>
</dbReference>
<dbReference type="GO" id="GO:0044208">
    <property type="term" value="P:'de novo' AMP biosynthetic process"/>
    <property type="evidence" value="ECO:0007669"/>
    <property type="project" value="UniProtKB-UniRule"/>
</dbReference>
<evidence type="ECO:0000256" key="2">
    <source>
        <dbReference type="ARBA" id="ARBA00022723"/>
    </source>
</evidence>
<proteinExistence type="inferred from homology"/>
<evidence type="ECO:0000313" key="9">
    <source>
        <dbReference type="Proteomes" id="UP000033115"/>
    </source>
</evidence>
<comment type="subcellular location">
    <subcellularLocation>
        <location evidence="7">Cytoplasm</location>
    </subcellularLocation>
</comment>
<comment type="pathway">
    <text evidence="7">Purine metabolism; AMP biosynthesis via de novo pathway; AMP from IMP: step 1/2.</text>
</comment>
<feature type="binding site" evidence="7">
    <location>
        <begin position="43"/>
        <end position="45"/>
    </location>
    <ligand>
        <name>GTP</name>
        <dbReference type="ChEBI" id="CHEBI:37565"/>
    </ligand>
</feature>
<comment type="subunit">
    <text evidence="7">Homodimer.</text>
</comment>
<dbReference type="GO" id="GO:0005737">
    <property type="term" value="C:cytoplasm"/>
    <property type="evidence" value="ECO:0007669"/>
    <property type="project" value="UniProtKB-SubCell"/>
</dbReference>
<feature type="binding site" evidence="7">
    <location>
        <begin position="348"/>
        <end position="350"/>
    </location>
    <ligand>
        <name>GTP</name>
        <dbReference type="ChEBI" id="CHEBI:37565"/>
    </ligand>
</feature>
<dbReference type="PANTHER" id="PTHR11846">
    <property type="entry name" value="ADENYLOSUCCINATE SYNTHETASE"/>
    <property type="match status" value="1"/>
</dbReference>
<feature type="binding site" evidence="7">
    <location>
        <position position="144"/>
    </location>
    <ligand>
        <name>IMP</name>
        <dbReference type="ChEBI" id="CHEBI:58053"/>
        <note>ligand shared between dimeric partners</note>
    </ligand>
</feature>
<dbReference type="UniPathway" id="UPA00075">
    <property type="reaction ID" value="UER00335"/>
</dbReference>
<evidence type="ECO:0000256" key="4">
    <source>
        <dbReference type="ARBA" id="ARBA00022755"/>
    </source>
</evidence>
<dbReference type="InterPro" id="IPR042109">
    <property type="entry name" value="Adenylosuccinate_synth_dom1"/>
</dbReference>
<dbReference type="InterPro" id="IPR042110">
    <property type="entry name" value="Adenylosuccinate_synth_dom2"/>
</dbReference>
<dbReference type="InterPro" id="IPR027417">
    <property type="entry name" value="P-loop_NTPase"/>
</dbReference>
<comment type="similarity">
    <text evidence="7">Belongs to the adenylosuccinate synthetase family.</text>
</comment>
<keyword evidence="3 7" id="KW-0547">Nucleotide-binding</keyword>
<dbReference type="HAMAP" id="MF_00011">
    <property type="entry name" value="Adenylosucc_synth"/>
    <property type="match status" value="1"/>
</dbReference>
<evidence type="ECO:0000256" key="5">
    <source>
        <dbReference type="ARBA" id="ARBA00022842"/>
    </source>
</evidence>
<dbReference type="RefSeq" id="WP_029159783.1">
    <property type="nucleotide sequence ID" value="NZ_CP009933.1"/>
</dbReference>
<dbReference type="Gene3D" id="3.40.440.10">
    <property type="entry name" value="Adenylosuccinate Synthetase, subunit A, domain 1"/>
    <property type="match status" value="1"/>
</dbReference>
<comment type="catalytic activity">
    <reaction evidence="7">
        <text>IMP + L-aspartate + GTP = N(6)-(1,2-dicarboxyethyl)-AMP + GDP + phosphate + 2 H(+)</text>
        <dbReference type="Rhea" id="RHEA:15753"/>
        <dbReference type="ChEBI" id="CHEBI:15378"/>
        <dbReference type="ChEBI" id="CHEBI:29991"/>
        <dbReference type="ChEBI" id="CHEBI:37565"/>
        <dbReference type="ChEBI" id="CHEBI:43474"/>
        <dbReference type="ChEBI" id="CHEBI:57567"/>
        <dbReference type="ChEBI" id="CHEBI:58053"/>
        <dbReference type="ChEBI" id="CHEBI:58189"/>
        <dbReference type="EC" id="6.3.4.4"/>
    </reaction>
</comment>
<evidence type="ECO:0000256" key="1">
    <source>
        <dbReference type="ARBA" id="ARBA00022598"/>
    </source>
</evidence>
<feature type="active site" description="Proton acceptor" evidence="7">
    <location>
        <position position="14"/>
    </location>
</feature>
<comment type="function">
    <text evidence="7">Plays an important role in the de novo pathway of purine nucleotide biosynthesis. Catalyzes the first committed step in the biosynthesis of AMP from IMP.</text>
</comment>
<dbReference type="Gene3D" id="3.90.170.10">
    <property type="entry name" value="Adenylosuccinate Synthetase, subunit A, domain 3"/>
    <property type="match status" value="1"/>
</dbReference>
<protein>
    <recommendedName>
        <fullName evidence="7">Adenylosuccinate synthetase</fullName>
        <shortName evidence="7">AMPSase</shortName>
        <shortName evidence="7">AdSS</shortName>
        <ecNumber evidence="7">6.3.4.4</ecNumber>
    </recommendedName>
    <alternativeName>
        <fullName evidence="7">IMP--aspartate ligase</fullName>
    </alternativeName>
</protein>
<comment type="cofactor">
    <cofactor evidence="7">
        <name>Mg(2+)</name>
        <dbReference type="ChEBI" id="CHEBI:18420"/>
    </cofactor>
    <text evidence="7">Binds 1 Mg(2+) ion per subunit.</text>
</comment>
<dbReference type="Pfam" id="PF00709">
    <property type="entry name" value="Adenylsucc_synt"/>
    <property type="match status" value="1"/>
</dbReference>
<feature type="binding site" description="in other chain" evidence="7">
    <location>
        <position position="232"/>
    </location>
    <ligand>
        <name>IMP</name>
        <dbReference type="ChEBI" id="CHEBI:58053"/>
        <note>ligand shared between dimeric partners</note>
    </ligand>
</feature>
<dbReference type="GO" id="GO:0005525">
    <property type="term" value="F:GTP binding"/>
    <property type="evidence" value="ECO:0007669"/>
    <property type="project" value="UniProtKB-UniRule"/>
</dbReference>
<dbReference type="InterPro" id="IPR001114">
    <property type="entry name" value="Adenylosuccinate_synthetase"/>
</dbReference>
<feature type="active site" description="Proton donor" evidence="7">
    <location>
        <position position="44"/>
    </location>
</feature>
<evidence type="ECO:0000256" key="6">
    <source>
        <dbReference type="ARBA" id="ARBA00023134"/>
    </source>
</evidence>
<dbReference type="EC" id="6.3.4.4" evidence="7"/>
<keyword evidence="6 7" id="KW-0342">GTP-binding</keyword>
<dbReference type="EMBL" id="CP009933">
    <property type="protein sequence ID" value="AKA67929.1"/>
    <property type="molecule type" value="Genomic_DNA"/>
</dbReference>
<dbReference type="Gene3D" id="1.10.300.10">
    <property type="entry name" value="Adenylosuccinate Synthetase, subunit A, domain 2"/>
    <property type="match status" value="1"/>
</dbReference>
<organism evidence="8 9">
    <name type="scientific">Clostridium scatologenes</name>
    <dbReference type="NCBI Taxonomy" id="1548"/>
    <lineage>
        <taxon>Bacteria</taxon>
        <taxon>Bacillati</taxon>
        <taxon>Bacillota</taxon>
        <taxon>Clostridia</taxon>
        <taxon>Eubacteriales</taxon>
        <taxon>Clostridiaceae</taxon>
        <taxon>Clostridium</taxon>
    </lineage>
</organism>
<dbReference type="InterPro" id="IPR042111">
    <property type="entry name" value="Adenylosuccinate_synth_dom3"/>
</dbReference>
<gene>
    <name evidence="7" type="primary">purA</name>
    <name evidence="8" type="ORF">CSCA_0804</name>
</gene>
<keyword evidence="9" id="KW-1185">Reference proteome</keyword>
<dbReference type="STRING" id="1548.CSCA_0804"/>
<keyword evidence="7" id="KW-0963">Cytoplasm</keyword>
<dbReference type="SMART" id="SM00788">
    <property type="entry name" value="Adenylsucc_synt"/>
    <property type="match status" value="1"/>
</dbReference>
<comment type="caution">
    <text evidence="7">Lacks conserved residue(s) required for the propagation of feature annotation.</text>
</comment>
<feature type="binding site" description="in other chain" evidence="7">
    <location>
        <begin position="14"/>
        <end position="17"/>
    </location>
    <ligand>
        <name>IMP</name>
        <dbReference type="ChEBI" id="CHEBI:58053"/>
        <note>ligand shared between dimeric partners</note>
    </ligand>
</feature>
<dbReference type="SUPFAM" id="SSF52540">
    <property type="entry name" value="P-loop containing nucleoside triphosphate hydrolases"/>
    <property type="match status" value="1"/>
</dbReference>
<keyword evidence="2 7" id="KW-0479">Metal-binding</keyword>
<reference evidence="8 9" key="1">
    <citation type="journal article" date="2015" name="J. Biotechnol.">
        <title>Complete genome sequence of a malodorant-producing acetogen, Clostridium scatologenes ATCC 25775(T).</title>
        <authorList>
            <person name="Zhu Z."/>
            <person name="Guo T."/>
            <person name="Zheng H."/>
            <person name="Song T."/>
            <person name="Ouyang P."/>
            <person name="Xie J."/>
        </authorList>
    </citation>
    <scope>NUCLEOTIDE SEQUENCE [LARGE SCALE GENOMIC DNA]</scope>
    <source>
        <strain evidence="8 9">ATCC 25775</strain>
    </source>
</reference>
<dbReference type="GO" id="GO:0004019">
    <property type="term" value="F:adenylosuccinate synthase activity"/>
    <property type="evidence" value="ECO:0007669"/>
    <property type="project" value="UniProtKB-UniRule"/>
</dbReference>
<dbReference type="AlphaFoldDB" id="A0A0E3JMD8"/>
<keyword evidence="5 7" id="KW-0460">Magnesium</keyword>
<accession>A0A0E3JMD8</accession>